<evidence type="ECO:0000256" key="6">
    <source>
        <dbReference type="ARBA" id="ARBA00031027"/>
    </source>
</evidence>
<organism evidence="10">
    <name type="scientific">Southwellina hispida</name>
    <dbReference type="NCBI Taxonomy" id="449650"/>
    <lineage>
        <taxon>Eukaryota</taxon>
        <taxon>Metazoa</taxon>
        <taxon>Spiralia</taxon>
        <taxon>Lophotrochozoa</taxon>
        <taxon>Acanthocephala</taxon>
        <taxon>Palaeacanthocephala</taxon>
        <taxon>Polymorphida</taxon>
        <taxon>Polymorphidae</taxon>
        <taxon>Southwellina</taxon>
    </lineage>
</organism>
<reference evidence="10" key="1">
    <citation type="journal article" date="2015" name="Parasitol. Int.">
        <title>The complete mitochondrial genome sequence of Southwellina hispida supports monophyly of Palaeacanthocephala (Acanthocephala: Polymorphida).</title>
        <authorList>
            <person name="Gazi M."/>
            <person name="Kim J."/>
            <person name="Park J.K."/>
        </authorList>
    </citation>
    <scope>NUCLEOTIDE SEQUENCE</scope>
</reference>
<accession>A0A0C4MWS5</accession>
<feature type="transmembrane region" description="Helical" evidence="8">
    <location>
        <begin position="141"/>
        <end position="162"/>
    </location>
</feature>
<feature type="transmembrane region" description="Helical" evidence="8">
    <location>
        <begin position="53"/>
        <end position="77"/>
    </location>
</feature>
<dbReference type="AlphaFoldDB" id="A0A0C4MWS5"/>
<dbReference type="GO" id="GO:0042773">
    <property type="term" value="P:ATP synthesis coupled electron transport"/>
    <property type="evidence" value="ECO:0007669"/>
    <property type="project" value="InterPro"/>
</dbReference>
<evidence type="ECO:0000256" key="3">
    <source>
        <dbReference type="ARBA" id="ARBA00022692"/>
    </source>
</evidence>
<evidence type="ECO:0000259" key="9">
    <source>
        <dbReference type="Pfam" id="PF00361"/>
    </source>
</evidence>
<evidence type="ECO:0000256" key="4">
    <source>
        <dbReference type="ARBA" id="ARBA00022989"/>
    </source>
</evidence>
<dbReference type="PANTHER" id="PTHR42829:SF2">
    <property type="entry name" value="NADH-UBIQUINONE OXIDOREDUCTASE CHAIN 5"/>
    <property type="match status" value="1"/>
</dbReference>
<dbReference type="InterPro" id="IPR001750">
    <property type="entry name" value="ND/Mrp_TM"/>
</dbReference>
<feature type="transmembrane region" description="Helical" evidence="8">
    <location>
        <begin position="232"/>
        <end position="255"/>
    </location>
</feature>
<keyword evidence="3 8" id="KW-0812">Transmembrane</keyword>
<dbReference type="PRINTS" id="PR01434">
    <property type="entry name" value="NADHDHGNASE5"/>
</dbReference>
<feature type="transmembrane region" description="Helical" evidence="8">
    <location>
        <begin position="445"/>
        <end position="470"/>
    </location>
</feature>
<protein>
    <recommendedName>
        <fullName evidence="2">NADH:ubiquinone reductase (H(+)-translocating)</fullName>
        <ecNumber evidence="2">7.1.1.2</ecNumber>
    </recommendedName>
    <alternativeName>
        <fullName evidence="6">NADH dehydrogenase subunit 5</fullName>
    </alternativeName>
</protein>
<comment type="catalytic activity">
    <reaction evidence="7">
        <text>a ubiquinone + NADH + 5 H(+)(in) = a ubiquinol + NAD(+) + 4 H(+)(out)</text>
        <dbReference type="Rhea" id="RHEA:29091"/>
        <dbReference type="Rhea" id="RHEA-COMP:9565"/>
        <dbReference type="Rhea" id="RHEA-COMP:9566"/>
        <dbReference type="ChEBI" id="CHEBI:15378"/>
        <dbReference type="ChEBI" id="CHEBI:16389"/>
        <dbReference type="ChEBI" id="CHEBI:17976"/>
        <dbReference type="ChEBI" id="CHEBI:57540"/>
        <dbReference type="ChEBI" id="CHEBI:57945"/>
        <dbReference type="EC" id="7.1.1.2"/>
    </reaction>
</comment>
<dbReference type="GO" id="GO:0008137">
    <property type="term" value="F:NADH dehydrogenase (ubiquinone) activity"/>
    <property type="evidence" value="ECO:0007669"/>
    <property type="project" value="UniProtKB-EC"/>
</dbReference>
<dbReference type="GeneID" id="23629315"/>
<dbReference type="EC" id="7.1.1.2" evidence="2"/>
<dbReference type="InterPro" id="IPR003945">
    <property type="entry name" value="NU5C-like"/>
</dbReference>
<feature type="transmembrane region" description="Helical" evidence="8">
    <location>
        <begin position="206"/>
        <end position="226"/>
    </location>
</feature>
<feature type="transmembrane region" description="Helical" evidence="8">
    <location>
        <begin position="532"/>
        <end position="548"/>
    </location>
</feature>
<evidence type="ECO:0000256" key="1">
    <source>
        <dbReference type="ARBA" id="ARBA00004141"/>
    </source>
</evidence>
<keyword evidence="4 8" id="KW-1133">Transmembrane helix</keyword>
<comment type="subcellular location">
    <subcellularLocation>
        <location evidence="1">Membrane</location>
        <topology evidence="1">Multi-pass membrane protein</topology>
    </subcellularLocation>
</comment>
<dbReference type="Pfam" id="PF00361">
    <property type="entry name" value="Proton_antipo_M"/>
    <property type="match status" value="1"/>
</dbReference>
<dbReference type="GO" id="GO:0003954">
    <property type="term" value="F:NADH dehydrogenase activity"/>
    <property type="evidence" value="ECO:0007669"/>
    <property type="project" value="TreeGrafter"/>
</dbReference>
<evidence type="ECO:0000256" key="7">
    <source>
        <dbReference type="ARBA" id="ARBA00049551"/>
    </source>
</evidence>
<feature type="transmembrane region" description="Helical" evidence="8">
    <location>
        <begin position="262"/>
        <end position="286"/>
    </location>
</feature>
<feature type="transmembrane region" description="Helical" evidence="8">
    <location>
        <begin position="84"/>
        <end position="104"/>
    </location>
</feature>
<feature type="transmembrane region" description="Helical" evidence="8">
    <location>
        <begin position="110"/>
        <end position="129"/>
    </location>
</feature>
<dbReference type="CTD" id="4540"/>
<feature type="transmembrane region" description="Helical" evidence="8">
    <location>
        <begin position="7"/>
        <end position="33"/>
    </location>
</feature>
<dbReference type="GO" id="GO:0016020">
    <property type="term" value="C:membrane"/>
    <property type="evidence" value="ECO:0007669"/>
    <property type="project" value="UniProtKB-SubCell"/>
</dbReference>
<feature type="transmembrane region" description="Helical" evidence="8">
    <location>
        <begin position="506"/>
        <end position="526"/>
    </location>
</feature>
<feature type="transmembrane region" description="Helical" evidence="8">
    <location>
        <begin position="292"/>
        <end position="312"/>
    </location>
</feature>
<dbReference type="PANTHER" id="PTHR42829">
    <property type="entry name" value="NADH-UBIQUINONE OXIDOREDUCTASE CHAIN 5"/>
    <property type="match status" value="1"/>
</dbReference>
<gene>
    <name evidence="10" type="primary">ND5</name>
</gene>
<feature type="domain" description="NADH:quinone oxidoreductase/Mrp antiporter transmembrane" evidence="9">
    <location>
        <begin position="103"/>
        <end position="374"/>
    </location>
</feature>
<geneLocation type="mitochondrion" evidence="10"/>
<keyword evidence="10" id="KW-0496">Mitochondrion</keyword>
<feature type="transmembrane region" description="Helical" evidence="8">
    <location>
        <begin position="359"/>
        <end position="380"/>
    </location>
</feature>
<dbReference type="GO" id="GO:0015990">
    <property type="term" value="P:electron transport coupled proton transport"/>
    <property type="evidence" value="ECO:0007669"/>
    <property type="project" value="TreeGrafter"/>
</dbReference>
<evidence type="ECO:0000256" key="2">
    <source>
        <dbReference type="ARBA" id="ARBA00012944"/>
    </source>
</evidence>
<evidence type="ECO:0000256" key="8">
    <source>
        <dbReference type="SAM" id="Phobius"/>
    </source>
</evidence>
<feature type="transmembrane region" description="Helical" evidence="8">
    <location>
        <begin position="411"/>
        <end position="433"/>
    </location>
</feature>
<proteinExistence type="predicted"/>
<sequence length="549" mass="60139">MMSVGWSLVGVGGFILISLIFGGIMMWMSSFLVGGGWFELGGESTSWGMEVGGGGFGMVMVLLMVYSMVSIFSYYYVSASEGVGVFNWMVFVFVVGVVVLLMAGSLYMLLVGWEILGVVSFILIGFYCNRVSWGSAIITMLINRLGDVALVLMFLGLIYVGYEMQGGWCSYMLVIGVLVVFCLLTKSAEFPFGGWLPLAMAAPTPVSALVHSSTLVIAGLYVAWVLEDGLSSIWGEVLGVLGVVTLVGAAISAVFEMDFKKVVAYSTSMHLGLMLCMAVWVSWVYMGLHMELHAFFKSLLFIGVGLVIMMIMHDQDFRGFMTGGLVGSVVGVLVMSSLWSLVGLTYFSGWLTKDGLLEMVMMKSVWVVVWIMVMVGLAGSGVYSLKLVYIMMMSSVVKISLMVSWEGVVKWGFGVLFLGCIMSVSFGVYVGLWEDWGFGVVNVDFFEKVMFIMMLVVLGLLWVSGVMFFVGSGVSVYMQIMYQYLLGSVFYYLVREVVRVEEMWLSGLIKSIVVFMASLGGLVVSLLVQLDWYFMVGVVVLGVCLGVYV</sequence>
<dbReference type="EMBL" id="KJ869251">
    <property type="protein sequence ID" value="AIO11162.1"/>
    <property type="molecule type" value="Genomic_DNA"/>
</dbReference>
<keyword evidence="5 8" id="KW-0472">Membrane</keyword>
<feature type="transmembrane region" description="Helical" evidence="8">
    <location>
        <begin position="324"/>
        <end position="347"/>
    </location>
</feature>
<dbReference type="RefSeq" id="YP_009121986.1">
    <property type="nucleotide sequence ID" value="NC_026516.1"/>
</dbReference>
<feature type="transmembrane region" description="Helical" evidence="8">
    <location>
        <begin position="168"/>
        <end position="185"/>
    </location>
</feature>
<name>A0A0C4MWS5_9BILA</name>
<evidence type="ECO:0000313" key="10">
    <source>
        <dbReference type="EMBL" id="AIO11162.1"/>
    </source>
</evidence>
<evidence type="ECO:0000256" key="5">
    <source>
        <dbReference type="ARBA" id="ARBA00023136"/>
    </source>
</evidence>